<organism evidence="2 3">
    <name type="scientific">Zonotrichia albicollis</name>
    <name type="common">White-throated sparrow</name>
    <name type="synonym">Fringilla albicollis</name>
    <dbReference type="NCBI Taxonomy" id="44394"/>
    <lineage>
        <taxon>Eukaryota</taxon>
        <taxon>Metazoa</taxon>
        <taxon>Chordata</taxon>
        <taxon>Craniata</taxon>
        <taxon>Vertebrata</taxon>
        <taxon>Euteleostomi</taxon>
        <taxon>Archelosauria</taxon>
        <taxon>Archosauria</taxon>
        <taxon>Dinosauria</taxon>
        <taxon>Saurischia</taxon>
        <taxon>Theropoda</taxon>
        <taxon>Coelurosauria</taxon>
        <taxon>Aves</taxon>
        <taxon>Neognathae</taxon>
        <taxon>Neoaves</taxon>
        <taxon>Telluraves</taxon>
        <taxon>Australaves</taxon>
        <taxon>Passeriformes</taxon>
        <taxon>Passerellidae</taxon>
        <taxon>Zonotrichia</taxon>
    </lineage>
</organism>
<dbReference type="Proteomes" id="UP000694413">
    <property type="component" value="Unassembled WGS sequence"/>
</dbReference>
<evidence type="ECO:0000256" key="1">
    <source>
        <dbReference type="SAM" id="Coils"/>
    </source>
</evidence>
<reference evidence="2" key="2">
    <citation type="submission" date="2025-09" db="UniProtKB">
        <authorList>
            <consortium name="Ensembl"/>
        </authorList>
    </citation>
    <scope>IDENTIFICATION</scope>
</reference>
<feature type="coiled-coil region" evidence="1">
    <location>
        <begin position="874"/>
        <end position="984"/>
    </location>
</feature>
<dbReference type="Ensembl" id="ENSZALT00000017852.1">
    <property type="protein sequence ID" value="ENSZALP00000013054.1"/>
    <property type="gene ID" value="ENSZALG00000010904.1"/>
</dbReference>
<protein>
    <submittedName>
        <fullName evidence="2">Coiled-coil domain containing 171</fullName>
    </submittedName>
</protein>
<dbReference type="AlphaFoldDB" id="A0A8D2MY42"/>
<proteinExistence type="predicted"/>
<name>A0A8D2MY42_ZONAL</name>
<feature type="coiled-coil region" evidence="1">
    <location>
        <begin position="555"/>
        <end position="600"/>
    </location>
</feature>
<dbReference type="PANTHER" id="PTHR47899">
    <property type="entry name" value="COILED-COIL DOMAIN-CONTAINING PROTEIN 171"/>
    <property type="match status" value="1"/>
</dbReference>
<sequence>MSSSSPVNYSVTEDRNLHNEECELLQKSNKSELDAVLGLKWKLLQAKKENLDLAIQHNQEVSNYEKQIIKLRSEFERGEAIRQGLEYELAVARKGAHLKMCSAEEELSDAKNKLVELQVLNENLQQKVTETEETFHNAQQKWEEEQQRLAKAKDDISRIYNNEYVFLLKERNEVETILLELNNELQNIRKKLKDVEVEHSGCNEVLRCQANELKCSSEREKRLLKELEAAAVKAKKLEEDIEAERAAHLASSFTSEIIQLRIRELEEAVRVEKDRREEALSDLEMMKKEFKGLEYAYEREKHNAQENLEKLNILEKECFSSNNQMKEVIEEKKKVIMDLSARLGNAEKSCSELQRELAVAKKHQVFLTETYENNMRELELLLDSFAMSGQRTAGTCEDKDKPLSCSVVETLRCTLTAYQNKLEDTSNELEKMKALCKKTTKELEVSEEKMCALRQDLKEVQDTMADTKKELNYLHTKCADRETLIETLKMELQDVQQCWEKEQVRATESENEIQKLTRAYQKDTEISHLEYVCKNKSNTMKELQLSQEDAFNKMAEQMKAQASCWQNEKKYLEQQYSGLLGEVQARAQEYQEAAEKNKEKIYVLEKSQEKLALENISVKKMLTQFQKEHSSLLAACALLAGALYPLYGRLCAMSSQRDLLQDQANIYELVNQKIRTLVHALSDDKENNQDEAKLKRRKSQGLIYVFRRAVIAVLAANRLKVLAQSSSSLFTWTNGLKEGIGIPVCVGESKGKRNLLSCEDEELDCVEALSWFASSDLLAAIISSVTELQDVVNKPGTKSWLSGKLLLNAARNSFSKLMDKLSVIMETVPLHHCKCITYLEKDSLVQCLAHGLNKINNQALEAGLCDRVSSMKNIESLQKQIFEFTQRLHTAEVERLSLRLQLAEFKSNFSEIKKEADKAQRLQEQLNMLKQKLITHERFESVCEELNNALHREHQAQLLLNEQAQQLQELNNKLELQSSEEADRTQVLSESVKSLSEATMELRRRDRFLRQQNRLLTQLEQDKRRLSESIRDAESALCTAAKDRELIISHMKAVEDTLHKVRDQALLLCTAAATNDFTLELPKLHLETFSEEGLKGRPEAAAFQVRQASHVSCSLDNHQRSANHIPGIAEVVFFDAYIDVWFLY</sequence>
<feature type="coiled-coil region" evidence="1">
    <location>
        <begin position="1009"/>
        <end position="1036"/>
    </location>
</feature>
<keyword evidence="3" id="KW-1185">Reference proteome</keyword>
<reference evidence="2" key="1">
    <citation type="submission" date="2025-08" db="UniProtKB">
        <authorList>
            <consortium name="Ensembl"/>
        </authorList>
    </citation>
    <scope>IDENTIFICATION</scope>
</reference>
<feature type="coiled-coil region" evidence="1">
    <location>
        <begin position="107"/>
        <end position="363"/>
    </location>
</feature>
<feature type="coiled-coil region" evidence="1">
    <location>
        <begin position="408"/>
        <end position="449"/>
    </location>
</feature>
<gene>
    <name evidence="2" type="primary">CCDC171</name>
</gene>
<dbReference type="InterPro" id="IPR038820">
    <property type="entry name" value="CCDC171"/>
</dbReference>
<evidence type="ECO:0000313" key="3">
    <source>
        <dbReference type="Proteomes" id="UP000694413"/>
    </source>
</evidence>
<keyword evidence="1" id="KW-0175">Coiled coil</keyword>
<dbReference type="PANTHER" id="PTHR47899:SF1">
    <property type="entry name" value="COILED-COIL DOMAIN-CONTAINING PROTEIN 171"/>
    <property type="match status" value="1"/>
</dbReference>
<evidence type="ECO:0000313" key="2">
    <source>
        <dbReference type="Ensembl" id="ENSZALP00000013054.1"/>
    </source>
</evidence>
<accession>A0A8D2MY42</accession>